<dbReference type="Gene3D" id="3.90.1150.10">
    <property type="entry name" value="Aspartate Aminotransferase, domain 1"/>
    <property type="match status" value="1"/>
</dbReference>
<dbReference type="Pfam" id="PF01041">
    <property type="entry name" value="DegT_DnrJ_EryC1"/>
    <property type="match status" value="1"/>
</dbReference>
<gene>
    <name evidence="2" type="ORF">E6H04_12790</name>
</gene>
<dbReference type="GO" id="GO:0030170">
    <property type="term" value="F:pyridoxal phosphate binding"/>
    <property type="evidence" value="ECO:0007669"/>
    <property type="project" value="TreeGrafter"/>
</dbReference>
<dbReference type="InterPro" id="IPR000653">
    <property type="entry name" value="DegT/StrS_aminotransferase"/>
</dbReference>
<dbReference type="Proteomes" id="UP000320048">
    <property type="component" value="Unassembled WGS sequence"/>
</dbReference>
<evidence type="ECO:0000313" key="2">
    <source>
        <dbReference type="EMBL" id="TMI78222.1"/>
    </source>
</evidence>
<dbReference type="PANTHER" id="PTHR30244:SF34">
    <property type="entry name" value="DTDP-4-AMINO-4,6-DIDEOXYGALACTOSE TRANSAMINASE"/>
    <property type="match status" value="1"/>
</dbReference>
<comment type="similarity">
    <text evidence="1">Belongs to the DegT/DnrJ/EryC1 family.</text>
</comment>
<dbReference type="InterPro" id="IPR015424">
    <property type="entry name" value="PyrdxlP-dep_Trfase"/>
</dbReference>
<dbReference type="PANTHER" id="PTHR30244">
    <property type="entry name" value="TRANSAMINASE"/>
    <property type="match status" value="1"/>
</dbReference>
<sequence>MSAGRGGSQVGVPALAIHGGEPVRKGPMPPRFALGEAEVKMIEEVITFYRGQLLDPGYQGSFEKMYTDAFVAMMGGGYADAVATGTSALFVALAALELPEGSEVLVSPITDPGAISAIILNRLRPRLADSTPGSYNIGAAQFRERITPQTRAAVIVHSLGQACEIEQIVAAARERDIRVVEDCSQAHAATVAGRPVGTFGDIAAFSTMYRKAHITGPSGGVVYSRDLELFRRALAYADRGKPRWRPDFDDRNPGTFLFPALNHHSDEISCAIGLASLRRINDTIVRRLAFVADLSGRLSEEAGICRPYGYSPGDSPFVYPILVDVERIACPKVEFALAVQQEGIGLNPHYQYVVADWPWVKRYLADGGDTPNARAVRDRSFMLYLNENYGEREAMDVTAAIVKVEQYYGR</sequence>
<evidence type="ECO:0000313" key="3">
    <source>
        <dbReference type="Proteomes" id="UP000320048"/>
    </source>
</evidence>
<dbReference type="InterPro" id="IPR015421">
    <property type="entry name" value="PyrdxlP-dep_Trfase_major"/>
</dbReference>
<name>A0A537J4F9_9BACT</name>
<keyword evidence="2" id="KW-0032">Aminotransferase</keyword>
<dbReference type="AlphaFoldDB" id="A0A537J4F9"/>
<dbReference type="SUPFAM" id="SSF53383">
    <property type="entry name" value="PLP-dependent transferases"/>
    <property type="match status" value="1"/>
</dbReference>
<dbReference type="InterPro" id="IPR015422">
    <property type="entry name" value="PyrdxlP-dep_Trfase_small"/>
</dbReference>
<dbReference type="EMBL" id="VBAO01000392">
    <property type="protein sequence ID" value="TMI78222.1"/>
    <property type="molecule type" value="Genomic_DNA"/>
</dbReference>
<reference evidence="2 3" key="1">
    <citation type="journal article" date="2019" name="Nat. Microbiol.">
        <title>Mediterranean grassland soil C-N compound turnover is dependent on rainfall and depth, and is mediated by genomically divergent microorganisms.</title>
        <authorList>
            <person name="Diamond S."/>
            <person name="Andeer P.F."/>
            <person name="Li Z."/>
            <person name="Crits-Christoph A."/>
            <person name="Burstein D."/>
            <person name="Anantharaman K."/>
            <person name="Lane K.R."/>
            <person name="Thomas B.C."/>
            <person name="Pan C."/>
            <person name="Northen T.R."/>
            <person name="Banfield J.F."/>
        </authorList>
    </citation>
    <scope>NUCLEOTIDE SEQUENCE [LARGE SCALE GENOMIC DNA]</scope>
    <source>
        <strain evidence="2">NP_7</strain>
    </source>
</reference>
<dbReference type="GO" id="GO:0000271">
    <property type="term" value="P:polysaccharide biosynthetic process"/>
    <property type="evidence" value="ECO:0007669"/>
    <property type="project" value="TreeGrafter"/>
</dbReference>
<keyword evidence="1" id="KW-0663">Pyridoxal phosphate</keyword>
<organism evidence="2 3">
    <name type="scientific">Candidatus Segetimicrobium genomatis</name>
    <dbReference type="NCBI Taxonomy" id="2569760"/>
    <lineage>
        <taxon>Bacteria</taxon>
        <taxon>Bacillati</taxon>
        <taxon>Candidatus Sysuimicrobiota</taxon>
        <taxon>Candidatus Sysuimicrobiia</taxon>
        <taxon>Candidatus Sysuimicrobiales</taxon>
        <taxon>Candidatus Segetimicrobiaceae</taxon>
        <taxon>Candidatus Segetimicrobium</taxon>
    </lineage>
</organism>
<comment type="caution">
    <text evidence="2">The sequence shown here is derived from an EMBL/GenBank/DDBJ whole genome shotgun (WGS) entry which is preliminary data.</text>
</comment>
<evidence type="ECO:0000256" key="1">
    <source>
        <dbReference type="RuleBase" id="RU004508"/>
    </source>
</evidence>
<protein>
    <submittedName>
        <fullName evidence="2">Glutamine--scyllo-inositol aminotransferase</fullName>
    </submittedName>
</protein>
<accession>A0A537J4F9</accession>
<dbReference type="GO" id="GO:0008483">
    <property type="term" value="F:transaminase activity"/>
    <property type="evidence" value="ECO:0007669"/>
    <property type="project" value="UniProtKB-KW"/>
</dbReference>
<dbReference type="Gene3D" id="3.40.640.10">
    <property type="entry name" value="Type I PLP-dependent aspartate aminotransferase-like (Major domain)"/>
    <property type="match status" value="1"/>
</dbReference>
<proteinExistence type="inferred from homology"/>
<keyword evidence="2" id="KW-0808">Transferase</keyword>
<dbReference type="PIRSF" id="PIRSF000390">
    <property type="entry name" value="PLP_StrS"/>
    <property type="match status" value="1"/>
</dbReference>